<evidence type="ECO:0000313" key="3">
    <source>
        <dbReference type="Proteomes" id="UP001066276"/>
    </source>
</evidence>
<sequence length="466" mass="48417">MTVSVCLFSLVCVCLGLYLRTLSKLESPWLFSVPPQYLSLHPSVLVPGYLGAGSGSLSVPRVLSHYPSVLVPGYLGAGSGSPAGPQSLSLSPGSWAPRGWLWFPRGSSVLVPGYLGAGSGSLSVPRVLSHYPSVLVPGYLGAGSGSPAGPQSLSISPGSWAPRGWLWFPRGSSVLVPGYLGAGSSSLPVPQSLPLSPGSWVTRGWLWFPLGTSGPQSVSIPQSWFLGTSGLSLVPSRVLSLYHSVLVPGHLGAGSGSLSVPQSLPLSPGSWVPRGWLWFPRGSSVLVPGYLGAGSSSLPVPQSLPLSPGSWVTRGWLWFPLGTSGPQSVSIPQSWFLGTSGLSLVPSRVLSLYHSVLVPGHLGAGSGSLSVPQSLPLSPGSWVPRGWLWFPLGSSGPQSSVLGTSVLALVPSRVLSPYPSVLVPRYLGAPRLSLPSGPAPVTSRFLMRSHGSLLTSDLKTEVKLYL</sequence>
<evidence type="ECO:0000256" key="1">
    <source>
        <dbReference type="SAM" id="SignalP"/>
    </source>
</evidence>
<name>A0AAV7SWS0_PLEWA</name>
<feature type="chain" id="PRO_5043709264" evidence="1">
    <location>
        <begin position="17"/>
        <end position="466"/>
    </location>
</feature>
<reference evidence="2" key="1">
    <citation type="journal article" date="2022" name="bioRxiv">
        <title>Sequencing and chromosome-scale assembly of the giantPleurodeles waltlgenome.</title>
        <authorList>
            <person name="Brown T."/>
            <person name="Elewa A."/>
            <person name="Iarovenko S."/>
            <person name="Subramanian E."/>
            <person name="Araus A.J."/>
            <person name="Petzold A."/>
            <person name="Susuki M."/>
            <person name="Suzuki K.-i.T."/>
            <person name="Hayashi T."/>
            <person name="Toyoda A."/>
            <person name="Oliveira C."/>
            <person name="Osipova E."/>
            <person name="Leigh N.D."/>
            <person name="Simon A."/>
            <person name="Yun M.H."/>
        </authorList>
    </citation>
    <scope>NUCLEOTIDE SEQUENCE</scope>
    <source>
        <strain evidence="2">20211129_DDA</strain>
        <tissue evidence="2">Liver</tissue>
    </source>
</reference>
<keyword evidence="1" id="KW-0732">Signal</keyword>
<accession>A0AAV7SWS0</accession>
<comment type="caution">
    <text evidence="2">The sequence shown here is derived from an EMBL/GenBank/DDBJ whole genome shotgun (WGS) entry which is preliminary data.</text>
</comment>
<dbReference type="AlphaFoldDB" id="A0AAV7SWS0"/>
<gene>
    <name evidence="2" type="ORF">NDU88_000508</name>
</gene>
<evidence type="ECO:0000313" key="2">
    <source>
        <dbReference type="EMBL" id="KAJ1168588.1"/>
    </source>
</evidence>
<proteinExistence type="predicted"/>
<organism evidence="2 3">
    <name type="scientific">Pleurodeles waltl</name>
    <name type="common">Iberian ribbed newt</name>
    <dbReference type="NCBI Taxonomy" id="8319"/>
    <lineage>
        <taxon>Eukaryota</taxon>
        <taxon>Metazoa</taxon>
        <taxon>Chordata</taxon>
        <taxon>Craniata</taxon>
        <taxon>Vertebrata</taxon>
        <taxon>Euteleostomi</taxon>
        <taxon>Amphibia</taxon>
        <taxon>Batrachia</taxon>
        <taxon>Caudata</taxon>
        <taxon>Salamandroidea</taxon>
        <taxon>Salamandridae</taxon>
        <taxon>Pleurodelinae</taxon>
        <taxon>Pleurodeles</taxon>
    </lineage>
</organism>
<keyword evidence="3" id="KW-1185">Reference proteome</keyword>
<protein>
    <submittedName>
        <fullName evidence="2">Uncharacterized protein</fullName>
    </submittedName>
</protein>
<feature type="signal peptide" evidence="1">
    <location>
        <begin position="1"/>
        <end position="16"/>
    </location>
</feature>
<dbReference type="Proteomes" id="UP001066276">
    <property type="component" value="Chromosome 4_1"/>
</dbReference>
<dbReference type="EMBL" id="JANPWB010000007">
    <property type="protein sequence ID" value="KAJ1168588.1"/>
    <property type="molecule type" value="Genomic_DNA"/>
</dbReference>